<keyword evidence="5 11" id="KW-0472">Membrane</keyword>
<keyword evidence="7" id="KW-0449">Lipoprotein</keyword>
<evidence type="ECO:0000259" key="12">
    <source>
        <dbReference type="Pfam" id="PF01529"/>
    </source>
</evidence>
<evidence type="ECO:0000313" key="14">
    <source>
        <dbReference type="Proteomes" id="UP001648503"/>
    </source>
</evidence>
<dbReference type="InterPro" id="IPR039859">
    <property type="entry name" value="PFA4/ZDH16/20/ERF2-like"/>
</dbReference>
<feature type="compositionally biased region" description="Polar residues" evidence="10">
    <location>
        <begin position="916"/>
        <end position="927"/>
    </location>
</feature>
<keyword evidence="2" id="KW-0808">Transferase</keyword>
<feature type="region of interest" description="Disordered" evidence="10">
    <location>
        <begin position="906"/>
        <end position="927"/>
    </location>
</feature>
<evidence type="ECO:0000256" key="5">
    <source>
        <dbReference type="ARBA" id="ARBA00023136"/>
    </source>
</evidence>
<feature type="region of interest" description="Disordered" evidence="10">
    <location>
        <begin position="482"/>
        <end position="514"/>
    </location>
</feature>
<feature type="compositionally biased region" description="Basic and acidic residues" evidence="10">
    <location>
        <begin position="906"/>
        <end position="915"/>
    </location>
</feature>
<feature type="compositionally biased region" description="Polar residues" evidence="10">
    <location>
        <begin position="622"/>
        <end position="640"/>
    </location>
</feature>
<reference evidence="13 14" key="1">
    <citation type="submission" date="2021-02" db="EMBL/GenBank/DDBJ databases">
        <title>Variation within the Batrachochytrium salamandrivorans European outbreak.</title>
        <authorList>
            <person name="Kelly M."/>
            <person name="Pasmans F."/>
            <person name="Shea T.P."/>
            <person name="Munoz J.F."/>
            <person name="Carranza S."/>
            <person name="Cuomo C.A."/>
            <person name="Martel A."/>
        </authorList>
    </citation>
    <scope>NUCLEOTIDE SEQUENCE [LARGE SCALE GENOMIC DNA]</scope>
    <source>
        <strain evidence="13 14">AMFP18/2</strain>
    </source>
</reference>
<feature type="compositionally biased region" description="Low complexity" evidence="10">
    <location>
        <begin position="641"/>
        <end position="652"/>
    </location>
</feature>
<keyword evidence="3 11" id="KW-0812">Transmembrane</keyword>
<gene>
    <name evidence="13" type="ORF">BASA50_001164</name>
</gene>
<keyword evidence="6" id="KW-0564">Palmitate</keyword>
<evidence type="ECO:0000256" key="2">
    <source>
        <dbReference type="ARBA" id="ARBA00022679"/>
    </source>
</evidence>
<keyword evidence="4 11" id="KW-1133">Transmembrane helix</keyword>
<keyword evidence="14" id="KW-1185">Reference proteome</keyword>
<dbReference type="EMBL" id="JAFCIX010000580">
    <property type="protein sequence ID" value="KAH6585555.1"/>
    <property type="molecule type" value="Genomic_DNA"/>
</dbReference>
<feature type="transmembrane region" description="Helical" evidence="11">
    <location>
        <begin position="45"/>
        <end position="65"/>
    </location>
</feature>
<feature type="region of interest" description="Disordered" evidence="10">
    <location>
        <begin position="557"/>
        <end position="578"/>
    </location>
</feature>
<keyword evidence="8" id="KW-0012">Acyltransferase</keyword>
<feature type="compositionally biased region" description="Polar residues" evidence="10">
    <location>
        <begin position="563"/>
        <end position="577"/>
    </location>
</feature>
<feature type="region of interest" description="Disordered" evidence="10">
    <location>
        <begin position="622"/>
        <end position="661"/>
    </location>
</feature>
<dbReference type="Pfam" id="PF01529">
    <property type="entry name" value="DHHC"/>
    <property type="match status" value="1"/>
</dbReference>
<sequence>MADYWLKRLSWLFVAFTIVLITFVSTTTYIFIFEKWFAYHRERNPFVWMGPFYISVAFIYINYYLGCTTDPGSVPRDYDPTLVFDMPASHDSSKEGVSLKARKQNSKSSALKPCTRPKPRWCRSCMCFKPPRSHHCSYCNRCILRMDHHCPWLNNCIGHRNLPHFVRFICSVTVASSCCLVLLGVRVWDLMSYQSSLVELYASGGSFKSNSIYFYTPPADDREIIILLINLVILFALLLTVGILSIWQIFYVAYNVTTIESMENYKVEELMRRGKIPSTRIYPYTLSVYQNLQSVFGSRWYLWWVPSSAPGCGLTFPVNETGTLGLWPPREYYLYRKYPYGKPSLKERRDAKSAARAAKLAVVNGTRHVRRGSEGYLVKNLTTQDREAQLYQADLLAKEGDQNLMQDAEDEDAVARLGGTDESSTDFDSFEDDFDEDINLEGIPRVLDDVEEESLVDHDTLKRATHASEIDSDDEVLAVRQQRTKGPKKTADRNGREASFLSSRSVSSSKNNSTWTSNVIVPASHAQMAFNDSQTTIPTDEKWEPASIDRDGLDCAYTGMYPRSNNPNDSTTPSPSLLLNPAHLNSDAFHSDLVPVRLSCVNGISILPRNIPTKRLISVNSKTPIQEDSSEYGSPSQSDLSQTISQSNTTQSHLQSKAMMDSKRISASLGDNQSKSSAVMSRRASLTTVEDILTDSKIQMRTHHHNVDGQRAIATQTDDHVTELTVLREMLLALKNDLGAAEKCIEATQRHHIRNATNELYGQIGSQLIGIRIPFQSALHHVRHQCQQQLNDVLVKAQKDNEMYTDRLLLEVTDKYTKIRVPLEALAEETTADLRKMDEEIQRLRVKSSDLDSALIRYGLLNDDEVRIAEVERVWSKNLMCSYQSEIANRDEIIRAACSKISGLNHTHDEGKHSTEATQSLSKTAKNQVFPSCSENHRFSNSIINPIEPTDPASVKIINELHESNNLSIVSLLDKSKKDSTPHHHATRKNSENPLSKQLIEMYELRIKDLMASQSDEISKIMHERTLIESRWKTKINSVKEFTNDSRILKVLHRQERLLCLAQQHHKLRRHHNVETTAYVSGKTLSVIQEELRTAKFALKMDLVNKSHFSDIQEDTKMTLKTTMEHEKEDLYKKKSHNHDNIEKTLLPLCVMERNSYTKSFTPSDDVRSNGICRQPSSISRALISGPGNGFKELPETLNAEYNGTNILPSSIRHSGRYTFDIESLSTNGDEHKIVCSSATKRSPLTSLLHGENSTKSFQLDNAKLQACHSPSNLGLKCMPSAEIATKRLPSNRDVKNRSKPPIGLFAMELSLHNTPIHTISTGHQLDMKKTLLSKTQSPDADNHPSYFLSAPSLPLSVSSISESVAIKQVNTTAMLSSRPRSAQLITKTKPTSKAKIV</sequence>
<comment type="catalytic activity">
    <reaction evidence="9">
        <text>L-cysteinyl-[protein] + hexadecanoyl-CoA = S-hexadecanoyl-L-cysteinyl-[protein] + CoA</text>
        <dbReference type="Rhea" id="RHEA:36683"/>
        <dbReference type="Rhea" id="RHEA-COMP:10131"/>
        <dbReference type="Rhea" id="RHEA-COMP:11032"/>
        <dbReference type="ChEBI" id="CHEBI:29950"/>
        <dbReference type="ChEBI" id="CHEBI:57287"/>
        <dbReference type="ChEBI" id="CHEBI:57379"/>
        <dbReference type="ChEBI" id="CHEBI:74151"/>
        <dbReference type="EC" id="2.3.1.225"/>
    </reaction>
</comment>
<feature type="compositionally biased region" description="Low complexity" evidence="10">
    <location>
        <begin position="499"/>
        <end position="514"/>
    </location>
</feature>
<evidence type="ECO:0000256" key="4">
    <source>
        <dbReference type="ARBA" id="ARBA00022989"/>
    </source>
</evidence>
<proteinExistence type="predicted"/>
<comment type="caution">
    <text evidence="13">The sequence shown here is derived from an EMBL/GenBank/DDBJ whole genome shotgun (WGS) entry which is preliminary data.</text>
</comment>
<feature type="domain" description="Palmitoyltransferase DHHC" evidence="12">
    <location>
        <begin position="118"/>
        <end position="264"/>
    </location>
</feature>
<name>A0ABQ8EUS4_9FUNG</name>
<evidence type="ECO:0000256" key="11">
    <source>
        <dbReference type="SAM" id="Phobius"/>
    </source>
</evidence>
<evidence type="ECO:0000256" key="8">
    <source>
        <dbReference type="ARBA" id="ARBA00023315"/>
    </source>
</evidence>
<evidence type="ECO:0000256" key="3">
    <source>
        <dbReference type="ARBA" id="ARBA00022692"/>
    </source>
</evidence>
<evidence type="ECO:0000256" key="6">
    <source>
        <dbReference type="ARBA" id="ARBA00023139"/>
    </source>
</evidence>
<dbReference type="PANTHER" id="PTHR12246">
    <property type="entry name" value="PALMITOYLTRANSFERASE ZDHHC16"/>
    <property type="match status" value="1"/>
</dbReference>
<evidence type="ECO:0000256" key="1">
    <source>
        <dbReference type="ARBA" id="ARBA00004141"/>
    </source>
</evidence>
<dbReference type="PROSITE" id="PS50216">
    <property type="entry name" value="DHHC"/>
    <property type="match status" value="1"/>
</dbReference>
<evidence type="ECO:0000313" key="13">
    <source>
        <dbReference type="EMBL" id="KAH6585555.1"/>
    </source>
</evidence>
<accession>A0ABQ8EUS4</accession>
<dbReference type="Proteomes" id="UP001648503">
    <property type="component" value="Unassembled WGS sequence"/>
</dbReference>
<evidence type="ECO:0000256" key="7">
    <source>
        <dbReference type="ARBA" id="ARBA00023288"/>
    </source>
</evidence>
<feature type="transmembrane region" description="Helical" evidence="11">
    <location>
        <begin position="12"/>
        <end position="33"/>
    </location>
</feature>
<feature type="region of interest" description="Disordered" evidence="10">
    <location>
        <begin position="975"/>
        <end position="994"/>
    </location>
</feature>
<comment type="subcellular location">
    <subcellularLocation>
        <location evidence="1">Membrane</location>
        <topology evidence="1">Multi-pass membrane protein</topology>
    </subcellularLocation>
</comment>
<organism evidence="13 14">
    <name type="scientific">Batrachochytrium salamandrivorans</name>
    <dbReference type="NCBI Taxonomy" id="1357716"/>
    <lineage>
        <taxon>Eukaryota</taxon>
        <taxon>Fungi</taxon>
        <taxon>Fungi incertae sedis</taxon>
        <taxon>Chytridiomycota</taxon>
        <taxon>Chytridiomycota incertae sedis</taxon>
        <taxon>Chytridiomycetes</taxon>
        <taxon>Rhizophydiales</taxon>
        <taxon>Rhizophydiales incertae sedis</taxon>
        <taxon>Batrachochytrium</taxon>
    </lineage>
</organism>
<protein>
    <recommendedName>
        <fullName evidence="12">Palmitoyltransferase DHHC domain-containing protein</fullName>
    </recommendedName>
</protein>
<feature type="transmembrane region" description="Helical" evidence="11">
    <location>
        <begin position="224"/>
        <end position="254"/>
    </location>
</feature>
<feature type="transmembrane region" description="Helical" evidence="11">
    <location>
        <begin position="165"/>
        <end position="185"/>
    </location>
</feature>
<dbReference type="InterPro" id="IPR001594">
    <property type="entry name" value="Palmitoyltrfase_DHHC"/>
</dbReference>
<evidence type="ECO:0000256" key="10">
    <source>
        <dbReference type="SAM" id="MobiDB-lite"/>
    </source>
</evidence>
<evidence type="ECO:0000256" key="9">
    <source>
        <dbReference type="ARBA" id="ARBA00048048"/>
    </source>
</evidence>